<organism evidence="1 2">
    <name type="scientific">Streptomyces pyxinae</name>
    <dbReference type="NCBI Taxonomy" id="2970734"/>
    <lineage>
        <taxon>Bacteria</taxon>
        <taxon>Bacillati</taxon>
        <taxon>Actinomycetota</taxon>
        <taxon>Actinomycetes</taxon>
        <taxon>Kitasatosporales</taxon>
        <taxon>Streptomycetaceae</taxon>
        <taxon>Streptomyces</taxon>
    </lineage>
</organism>
<evidence type="ECO:0000313" key="2">
    <source>
        <dbReference type="Proteomes" id="UP001431313"/>
    </source>
</evidence>
<accession>A0ABT2CR22</accession>
<comment type="caution">
    <text evidence="1">The sequence shown here is derived from an EMBL/GenBank/DDBJ whole genome shotgun (WGS) entry which is preliminary data.</text>
</comment>
<name>A0ABT2CR22_9ACTN</name>
<dbReference type="Proteomes" id="UP001431313">
    <property type="component" value="Unassembled WGS sequence"/>
</dbReference>
<dbReference type="EMBL" id="JANUGQ010000057">
    <property type="protein sequence ID" value="MCS0639892.1"/>
    <property type="molecule type" value="Genomic_DNA"/>
</dbReference>
<protein>
    <submittedName>
        <fullName evidence="1">Uncharacterized protein</fullName>
    </submittedName>
</protein>
<dbReference type="PROSITE" id="PS51257">
    <property type="entry name" value="PROKAR_LIPOPROTEIN"/>
    <property type="match status" value="1"/>
</dbReference>
<dbReference type="RefSeq" id="WP_258791215.1">
    <property type="nucleotide sequence ID" value="NZ_JANUGQ010000057.1"/>
</dbReference>
<sequence>MSKDVRLRPGRTALRVPPGRRPCPAPVVAAACDPVLPGASASERRVAADRQVHRDVTAQA</sequence>
<evidence type="ECO:0000313" key="1">
    <source>
        <dbReference type="EMBL" id="MCS0639892.1"/>
    </source>
</evidence>
<proteinExistence type="predicted"/>
<keyword evidence="2" id="KW-1185">Reference proteome</keyword>
<feature type="non-terminal residue" evidence="1">
    <location>
        <position position="1"/>
    </location>
</feature>
<reference evidence="1" key="1">
    <citation type="submission" date="2022-08" db="EMBL/GenBank/DDBJ databases">
        <authorList>
            <person name="Somphong A."/>
            <person name="Phongsopitanun W."/>
        </authorList>
    </citation>
    <scope>NUCLEOTIDE SEQUENCE</scope>
    <source>
        <strain evidence="1">LP05-1</strain>
    </source>
</reference>
<gene>
    <name evidence="1" type="ORF">NX801_30525</name>
</gene>